<accession>A0A0L6U1N6</accession>
<evidence type="ECO:0000313" key="1">
    <source>
        <dbReference type="EMBL" id="KNZ41720.1"/>
    </source>
</evidence>
<comment type="caution">
    <text evidence="1">The sequence shown here is derived from an EMBL/GenBank/DDBJ whole genome shotgun (WGS) entry which is preliminary data.</text>
</comment>
<name>A0A0L6U1N6_9FIRM</name>
<evidence type="ECO:0000313" key="2">
    <source>
        <dbReference type="Proteomes" id="UP000036873"/>
    </source>
</evidence>
<protein>
    <submittedName>
        <fullName evidence="1">Uncharacterized protein</fullName>
    </submittedName>
</protein>
<sequence length="97" mass="10941">MSVNEKSTTKSDDVDVIQSYLNVAFFKKYTCYPNLETFLNSAGFSAKTPPEFLSIPVAALDDLVQKNTKFATWSAMVSSAGDFYFEQQMKEIKFKSI</sequence>
<reference evidence="2" key="1">
    <citation type="submission" date="2015-07" db="EMBL/GenBank/DDBJ databases">
        <title>Draft genome sequence of Acetobacterium bakii DSM 8293, a potential psychrophilic chemical producer through syngas fermentation.</title>
        <authorList>
            <person name="Song Y."/>
            <person name="Hwang S."/>
            <person name="Cho B.-K."/>
        </authorList>
    </citation>
    <scope>NUCLEOTIDE SEQUENCE [LARGE SCALE GENOMIC DNA]</scope>
    <source>
        <strain evidence="2">DSM 8239</strain>
    </source>
</reference>
<organism evidence="1 2">
    <name type="scientific">Acetobacterium bakii</name>
    <dbReference type="NCBI Taxonomy" id="52689"/>
    <lineage>
        <taxon>Bacteria</taxon>
        <taxon>Bacillati</taxon>
        <taxon>Bacillota</taxon>
        <taxon>Clostridia</taxon>
        <taxon>Eubacteriales</taxon>
        <taxon>Eubacteriaceae</taxon>
        <taxon>Acetobacterium</taxon>
    </lineage>
</organism>
<dbReference type="OrthoDB" id="1778576at2"/>
<proteinExistence type="predicted"/>
<keyword evidence="2" id="KW-1185">Reference proteome</keyword>
<gene>
    <name evidence="1" type="ORF">AKG39_10340</name>
</gene>
<dbReference type="RefSeq" id="WP_050740322.1">
    <property type="nucleotide sequence ID" value="NZ_LGYO01000024.1"/>
</dbReference>
<dbReference type="EMBL" id="LGYO01000024">
    <property type="protein sequence ID" value="KNZ41720.1"/>
    <property type="molecule type" value="Genomic_DNA"/>
</dbReference>
<dbReference type="Proteomes" id="UP000036873">
    <property type="component" value="Unassembled WGS sequence"/>
</dbReference>
<dbReference type="AlphaFoldDB" id="A0A0L6U1N6"/>